<proteinExistence type="predicted"/>
<protein>
    <submittedName>
        <fullName evidence="1">Uncharacterized protein</fullName>
    </submittedName>
</protein>
<keyword evidence="2" id="KW-1185">Reference proteome</keyword>
<accession>A0ACC2R6J7</accession>
<name>A0ACC2R6J7_9NEOP</name>
<evidence type="ECO:0000313" key="2">
    <source>
        <dbReference type="Proteomes" id="UP001231649"/>
    </source>
</evidence>
<organism evidence="1 2">
    <name type="scientific">Mythimna loreyi</name>
    <dbReference type="NCBI Taxonomy" id="667449"/>
    <lineage>
        <taxon>Eukaryota</taxon>
        <taxon>Metazoa</taxon>
        <taxon>Ecdysozoa</taxon>
        <taxon>Arthropoda</taxon>
        <taxon>Hexapoda</taxon>
        <taxon>Insecta</taxon>
        <taxon>Pterygota</taxon>
        <taxon>Neoptera</taxon>
        <taxon>Endopterygota</taxon>
        <taxon>Lepidoptera</taxon>
        <taxon>Glossata</taxon>
        <taxon>Ditrysia</taxon>
        <taxon>Noctuoidea</taxon>
        <taxon>Noctuidae</taxon>
        <taxon>Noctuinae</taxon>
        <taxon>Hadenini</taxon>
        <taxon>Mythimna</taxon>
    </lineage>
</organism>
<sequence>MYLLVLLTVFGVAFAVPLTVPSTEVFSAPTEEERAAAYVLPRDTIPTFYDVRLTLNPDNEEYFTGAVDIRILPLIITNQITLHAKAMNISAADIEVYAESAPTVNLFQSHTLATNDTHLFRITLNRNMTVLQPHTIRIKHYVGHYGENLNGIYISTYTFGGTKQKLITSQLEPTFARSVFPCYDEPALKAIFRTTIYSPPAYSAVRSNMPMRAQSLKPEIPGYAKHEFDDTLVMSTYLLAYLVSNLDYVDNAMDTPYKDLYRLPFRVYSRPDTQNAAMFALEFGQKSMIELEKYTEFDYKFPKLDMAAVPDFAAGAMENWGLIIYRELALLVIEGVTPTVAKQLVGQIISHENTHQWFGNEVGPLSWTHTWLNEGFAQFFQFFATDMVIPEWRMMDQFVLNVQEVFHIDAELSANPMNNAVYTPAEIKGTFNQVAYKKSGAVIRMMQNFLTPEVFRKGLVIYIRNNSRSAASPLNLYASLQEALDASDHSIPYPLCDVMNLWTNQAGFPVLTVTRSADQSVVIEQARYLTNNTERSNNRWHVPINWVVSTNPDFSDTRPQHWVPPSFPARSFDIPGLSNASWYIINKQQTGYYRVNYDVQNWAALATALNNSHEVIHVLNRAQLIDDAFDLARNGRLSYKYARRIANYLVKEKDYIPWAAANSAFKYLEKGPSSSTWYNLFQDYLLNLTAPLYKELGFDAADDEEPLTPLLRNIILDLNCRHGNPDCITKAEKKLKAFRANPKQRLNPDIQSVVYCYSLRGGSAENFNFLWDMYLASQDLVEKTILQAALECPFHREKRTFLKNHTISDTSPVRKQDRANADPNNADAVPDLLANNLDEISLRLRGLTGTTNILNASTRRLTSEAHYKKIDEFFDLHQEMYLLVLLTVFGVAFAVPLTAPSTKIFSALTEEERAAAYVLPSDTIPTFYDVRLTLNPDNEEYFTGAVDIRILPLIITNQITLHAKAMNISAADIEVYAESAPTVNLFQSHTLATNDTHLFRITLNRNMTVLQPHTIRIKHYVGHYGENLHGIYISTYTFGGTKQKLITSHLEPTNARSVFPCYDEPALKAIFRTTIYSPPAYSAVRSNMPMRAQPLKPEIPGYAKHEFDDTLVMSTYLLAYLVSNLDYVDNAMDTPYKDLYRLPFRVYSRPDTQNAAMFALEFGQKSMIELEKYTEFDYKFPKLDMAAVPDFAAAAMENWGLIIYRELALLVIEGVTPTVAKQLVGQIISHENTHQWFGNEVGPLSWTHTWLNEGFAQFFQFFATDMVIPEWRMMDQFVLNVQEVFHIDAELSANPMNNAVYTPAEIKGTFNQVAYKKSGAVIRMMQNFLTPEVFRKGLVIYIRNNSRSAASPLNLYASLQEALDASDHSIPYPLCDVMNLWTNQAGFPVLTVTRSADQSVVIEQARYLTNNTERSNNRWHVPINWVVSTNPDFSDTRPQHWVPPSFPARSFDIPGLSNASWYIINKQQTGYYRVNYDVQNWAALATALNNSHEVIHVLNRAQLIDDAFDLARNGRLSYKYARRIANYLVKEKDYIPWAAANSAFKYLEKGPSSSTWYNLFQDYLLNLTAPLYKELGFDAADDEEPLTPLLRNIILDLNCRHGNPDCITKAEKKLKAFRANPKQRLNPDIQSVVYCYSLRGGSAENFNFLWDMYLASQDLVEKTILQAALECPFHREKRTLQPVDEITLFFYPPVRKQDRANADPNNADAVPDLLANNLDEISLRFKK</sequence>
<comment type="caution">
    <text evidence="1">The sequence shown here is derived from an EMBL/GenBank/DDBJ whole genome shotgun (WGS) entry which is preliminary data.</text>
</comment>
<dbReference type="EMBL" id="CM056787">
    <property type="protein sequence ID" value="KAJ8733117.1"/>
    <property type="molecule type" value="Genomic_DNA"/>
</dbReference>
<gene>
    <name evidence="1" type="ORF">PYW08_001415</name>
</gene>
<evidence type="ECO:0000313" key="1">
    <source>
        <dbReference type="EMBL" id="KAJ8733117.1"/>
    </source>
</evidence>
<dbReference type="Proteomes" id="UP001231649">
    <property type="component" value="Chromosome 11"/>
</dbReference>
<reference evidence="1" key="1">
    <citation type="submission" date="2023-03" db="EMBL/GenBank/DDBJ databases">
        <title>Chromosome-level genomes of two armyworms, Mythimna separata and Mythimna loreyi, provide insights into the biosynthesis and reception of sex pheromones.</title>
        <authorList>
            <person name="Zhao H."/>
        </authorList>
    </citation>
    <scope>NUCLEOTIDE SEQUENCE</scope>
    <source>
        <strain evidence="1">BeijingLab</strain>
    </source>
</reference>